<dbReference type="InterPro" id="IPR016494">
    <property type="entry name" value="5_3_exoribonuclease_1"/>
</dbReference>
<comment type="subcellular location">
    <subcellularLocation>
        <location evidence="5">Cytoplasm</location>
    </subcellularLocation>
</comment>
<evidence type="ECO:0000256" key="4">
    <source>
        <dbReference type="ARBA" id="ARBA00038299"/>
    </source>
</evidence>
<keyword evidence="1 5" id="KW-0540">Nuclease</keyword>
<evidence type="ECO:0000256" key="7">
    <source>
        <dbReference type="SAM" id="MobiDB-lite"/>
    </source>
</evidence>
<dbReference type="InterPro" id="IPR041385">
    <property type="entry name" value="SH3_12"/>
</dbReference>
<dbReference type="GO" id="GO:0003723">
    <property type="term" value="F:RNA binding"/>
    <property type="evidence" value="ECO:0007669"/>
    <property type="project" value="UniProtKB-UniRule"/>
</dbReference>
<evidence type="ECO:0000313" key="9">
    <source>
        <dbReference type="EMBL" id="MBY07571.1"/>
    </source>
</evidence>
<dbReference type="Pfam" id="PF18129">
    <property type="entry name" value="SH3_12"/>
    <property type="match status" value="1"/>
</dbReference>
<dbReference type="GO" id="GO:0005737">
    <property type="term" value="C:cytoplasm"/>
    <property type="evidence" value="ECO:0007669"/>
    <property type="project" value="UniProtKB-SubCell"/>
</dbReference>
<keyword evidence="5" id="KW-0963">Cytoplasm</keyword>
<feature type="compositionally biased region" description="Polar residues" evidence="7">
    <location>
        <begin position="1594"/>
        <end position="1605"/>
    </location>
</feature>
<dbReference type="CDD" id="cd18673">
    <property type="entry name" value="PIN_XRN1-2-like"/>
    <property type="match status" value="1"/>
</dbReference>
<evidence type="ECO:0000256" key="2">
    <source>
        <dbReference type="ARBA" id="ARBA00022801"/>
    </source>
</evidence>
<accession>A0A2R5LDG2</accession>
<dbReference type="InterPro" id="IPR040992">
    <property type="entry name" value="XRN1_D1"/>
</dbReference>
<dbReference type="InterPro" id="IPR004859">
    <property type="entry name" value="Xrn1_N"/>
</dbReference>
<keyword evidence="2 5" id="KW-0378">Hydrolase</keyword>
<reference evidence="9" key="1">
    <citation type="submission" date="2018-03" db="EMBL/GenBank/DDBJ databases">
        <title>The relapsing fever spirochete Borrelia turicatae persists in the highly oxidative environment of its soft-bodied tick vector.</title>
        <authorList>
            <person name="Bourret T.J."/>
            <person name="Boyle W.K."/>
            <person name="Valenzuela J.G."/>
            <person name="Oliveira F."/>
            <person name="Lopez J.E."/>
        </authorList>
    </citation>
    <scope>NUCLEOTIDE SEQUENCE</scope>
    <source>
        <strain evidence="9">Kansas strain/isolate</strain>
        <tissue evidence="9">Salivary glands</tissue>
    </source>
</reference>
<dbReference type="GO" id="GO:0004534">
    <property type="term" value="F:5'-3' RNA exonuclease activity"/>
    <property type="evidence" value="ECO:0007669"/>
    <property type="project" value="TreeGrafter"/>
</dbReference>
<feature type="compositionally biased region" description="Polar residues" evidence="7">
    <location>
        <begin position="1630"/>
        <end position="1640"/>
    </location>
</feature>
<dbReference type="Pfam" id="PF18334">
    <property type="entry name" value="XRN1_D2_D3"/>
    <property type="match status" value="1"/>
</dbReference>
<comment type="similarity">
    <text evidence="4 5">Belongs to the 5'-3' exonuclease family.</text>
</comment>
<proteinExistence type="inferred from homology"/>
<dbReference type="PANTHER" id="PTHR12341:SF7">
    <property type="entry name" value="5'-3' EXORIBONUCLEASE 1"/>
    <property type="match status" value="1"/>
</dbReference>
<dbReference type="EC" id="3.1.13.-" evidence="5"/>
<dbReference type="GO" id="GO:0005634">
    <property type="term" value="C:nucleus"/>
    <property type="evidence" value="ECO:0007669"/>
    <property type="project" value="TreeGrafter"/>
</dbReference>
<dbReference type="Gene3D" id="2.30.30.750">
    <property type="match status" value="1"/>
</dbReference>
<dbReference type="InterPro" id="IPR041106">
    <property type="entry name" value="XRN1_D2_D3"/>
</dbReference>
<dbReference type="PIRSF" id="PIRSF006743">
    <property type="entry name" value="Exonuclease_Xnr1"/>
    <property type="match status" value="1"/>
</dbReference>
<organism evidence="9">
    <name type="scientific">Ornithodoros turicata</name>
    <dbReference type="NCBI Taxonomy" id="34597"/>
    <lineage>
        <taxon>Eukaryota</taxon>
        <taxon>Metazoa</taxon>
        <taxon>Ecdysozoa</taxon>
        <taxon>Arthropoda</taxon>
        <taxon>Chelicerata</taxon>
        <taxon>Arachnida</taxon>
        <taxon>Acari</taxon>
        <taxon>Parasitiformes</taxon>
        <taxon>Ixodida</taxon>
        <taxon>Ixodoidea</taxon>
        <taxon>Argasidae</taxon>
        <taxon>Ornithodorinae</taxon>
        <taxon>Ornithodoros</taxon>
    </lineage>
</organism>
<evidence type="ECO:0000256" key="1">
    <source>
        <dbReference type="ARBA" id="ARBA00022722"/>
    </source>
</evidence>
<feature type="compositionally biased region" description="Polar residues" evidence="7">
    <location>
        <begin position="1547"/>
        <end position="1573"/>
    </location>
</feature>
<dbReference type="Pfam" id="PF18332">
    <property type="entry name" value="XRN1_D1"/>
    <property type="match status" value="1"/>
</dbReference>
<dbReference type="Pfam" id="PF03159">
    <property type="entry name" value="XRN_N"/>
    <property type="match status" value="1"/>
</dbReference>
<dbReference type="PANTHER" id="PTHR12341">
    <property type="entry name" value="5'-&gt;3' EXORIBONUCLEASE"/>
    <property type="match status" value="1"/>
</dbReference>
<sequence>MGVPKFYRWISERYPCLSTVVREYQIPEFDNLYLDMNGIIHVCSHPNDGDPHFRITEEKIFADIFNYLEFLFRMIKPRKTFFMAIDGVAPRAKMNQQRGRRFRSAREAELLEKQAKERGEVLPTEARFDSNCISPGTEFMARLNEQLKYFVTMKMSTDPLWQKVEVYLSGHETPGEGEHKVMDFIRTQRSKPDYDPNTRHCLYGLDADLIILGSCSHEPHFALLREEIVYGKKEDKRRLNVPEEITFHLLHISLLREYLAFEFSPVREKIPFEWNLEGIVDDWVLMCFLVGNDFIPHLPHMHIANNALPTLYRTYMDVLPTLEGYINEQGTLNLERFEKFLKKLAEFDYETFTDTHADRKFLESKRAENGENGVVNHDISADSKKERDPDETRLLEKFAHLDIPDVDSEEEDLFEMEFRQHKRDYYVNKLDYSQVTPDVLQEQAHGYVRAIQWNLHYYYHGVPSWNWFYPHHYSPYISDIKDFKGINMDFDLGKPFLPFQQLMSIMPTASKKLVPNAYQSLMESEDSPIVDYYPREFSTDLNGKQQEWEAVVLIPFIDETRLLPAMAEHDPSLTEEERKRNVHSGHLLFTYSPEPLGRYVSTEPAFPDVEFNHARMKEIGKDRFHLPKDRIKLGLLKGVNHDTYYPGFPTFKHLEHTAKLKKASVKVFQALSRNENMLVSIVVREEKSIDKLAAGLLGKIVLVEWPHLLEAKVVSIADGDVKYSLDRKGERMFCDLTESEVDIFGKEVESITDRYQSRFGVLVGPVNVLVYCKPMTGRKYVFGLRGRITLERQWAQHNVPFALQTIVQDIPTYAPDIQEFKTIEEVFPQGKLCFMIGFPHYGCQGEVVDSKLQRKQGRILIKFAIQKEPDIERVKRNEKNLSTLHFMTAYQLGQKLGVSALFVSRITGTVFVQMNSREAETASLVNVGLNLKFNKSNEEVPGYSKKMNEGWLYSNKCYDVVKEYLEKFTEFIEKIQSRMDRDKINVEDIFPDGAGADEVREVAKWIKGQGCSQMGRMKCGSEMLDEGVIKAIEETVDELQSQQGTEKSVVIEVLPKSLYQSEMCMGNIKPDPSTSYRLYDRVVNVREGITVPLGLRGTITGISKTATDSFTLYNVVFDKNFVGGLSLMCSPGRGYRMPEASLVNLSHGARINRGQQIYEIPARREAPFVLTRQPRQPPPVEPWSQRSGEEGPHGFPKQESPRMNKFHHSPNSPFELQKVRKEPPLPVQENHVSGKSDFTSLWQGLQKASNEVHDQYKNAEVATSSSIQSAHQGVRVSLDELFRGAAQASKTSDLSSSLSNAETLLAQYVREHMGLEPEYSYTAQAHKKVQAIITLPNGKKFFSQVLKDRRAAAQDAAQQALNILTKDSKHSRTPHSMPTTVPAQRPFMPPPFSSQALHSLGPAPGSLTLTRMPPRSSAALIPDSFVESNQQLLQSLENSAPAERSHPVSWQTPRVPHSLVQPGIVSPQDQARMPFYWLPQAQELLSPSYFTQTTGVRSEHYGRQGHSPGYSGYAGTEFAQSAGGREMNRYGAPRQQHRMWRRKEPAPQQSSTNQFVPMQVLRNQPTTPKSSATAAHAHKRKDKDEPNKKDKAESVTNVFQDQATPPETEALKKGTPEAADPTKIPCSEHCQIQETRTPSVPTDRTHDSSRTSRQRRSRLAVKFNSQPSGQ</sequence>
<dbReference type="Gene3D" id="1.25.40.1050">
    <property type="match status" value="1"/>
</dbReference>
<dbReference type="FunFam" id="3.40.50.12390:FF:000002">
    <property type="entry name" value="5'-3' exoribonuclease 1"/>
    <property type="match status" value="1"/>
</dbReference>
<evidence type="ECO:0000256" key="5">
    <source>
        <dbReference type="PIRNR" id="PIRNR006743"/>
    </source>
</evidence>
<name>A0A2R5LDG2_9ACAR</name>
<dbReference type="InterPro" id="IPR047007">
    <property type="entry name" value="XRN1_D1_sf"/>
</dbReference>
<dbReference type="EMBL" id="GGLE01003445">
    <property type="protein sequence ID" value="MBY07571.1"/>
    <property type="molecule type" value="Transcribed_RNA"/>
</dbReference>
<feature type="compositionally biased region" description="Basic and acidic residues" evidence="7">
    <location>
        <begin position="1582"/>
        <end position="1593"/>
    </location>
</feature>
<evidence type="ECO:0000256" key="6">
    <source>
        <dbReference type="PROSITE-ProRule" id="PRU00266"/>
    </source>
</evidence>
<evidence type="ECO:0000256" key="3">
    <source>
        <dbReference type="ARBA" id="ARBA00022839"/>
    </source>
</evidence>
<dbReference type="Pfam" id="PF17846">
    <property type="entry name" value="XRN_M"/>
    <property type="match status" value="1"/>
</dbReference>
<feature type="domain" description="DRBM" evidence="8">
    <location>
        <begin position="1300"/>
        <end position="1366"/>
    </location>
</feature>
<feature type="region of interest" description="Disordered" evidence="7">
    <location>
        <begin position="1170"/>
        <end position="1213"/>
    </location>
</feature>
<dbReference type="PROSITE" id="PS50137">
    <property type="entry name" value="DS_RBD"/>
    <property type="match status" value="1"/>
</dbReference>
<keyword evidence="3 5" id="KW-0269">Exonuclease</keyword>
<dbReference type="InterPro" id="IPR027073">
    <property type="entry name" value="5_3_exoribonuclease"/>
</dbReference>
<dbReference type="InterPro" id="IPR041412">
    <property type="entry name" value="Xrn1_helical"/>
</dbReference>
<dbReference type="Gene3D" id="2.170.260.40">
    <property type="match status" value="1"/>
</dbReference>
<feature type="region of interest" description="Disordered" evidence="7">
    <location>
        <begin position="1528"/>
        <end position="1670"/>
    </location>
</feature>
<dbReference type="GO" id="GO:0016075">
    <property type="term" value="P:rRNA catabolic process"/>
    <property type="evidence" value="ECO:0007669"/>
    <property type="project" value="TreeGrafter"/>
</dbReference>
<dbReference type="InterPro" id="IPR014720">
    <property type="entry name" value="dsRBD_dom"/>
</dbReference>
<dbReference type="InterPro" id="IPR047008">
    <property type="entry name" value="XRN1_SH3_sf"/>
</dbReference>
<keyword evidence="5 6" id="KW-0694">RNA-binding</keyword>
<evidence type="ECO:0000259" key="8">
    <source>
        <dbReference type="PROSITE" id="PS50137"/>
    </source>
</evidence>
<protein>
    <recommendedName>
        <fullName evidence="5">5'-3' exoribonuclease 1</fullName>
        <ecNumber evidence="5">3.1.13.-</ecNumber>
    </recommendedName>
</protein>
<dbReference type="GO" id="GO:0000956">
    <property type="term" value="P:nuclear-transcribed mRNA catabolic process"/>
    <property type="evidence" value="ECO:0007669"/>
    <property type="project" value="InterPro"/>
</dbReference>
<dbReference type="Gene3D" id="3.40.50.12390">
    <property type="match status" value="2"/>
</dbReference>